<gene>
    <name evidence="2" type="ORF">SAMN04488137_4598</name>
</gene>
<reference evidence="3" key="1">
    <citation type="submission" date="2016-10" db="EMBL/GenBank/DDBJ databases">
        <authorList>
            <person name="Varghese N."/>
            <person name="Submissions S."/>
        </authorList>
    </citation>
    <scope>NUCLEOTIDE SEQUENCE [LARGE SCALE GENOMIC DNA]</scope>
    <source>
        <strain evidence="3">CGMCC 1.6854</strain>
    </source>
</reference>
<feature type="domain" description="YqaJ viral recombinase" evidence="1">
    <location>
        <begin position="19"/>
        <end position="145"/>
    </location>
</feature>
<keyword evidence="2" id="KW-0255">Endonuclease</keyword>
<name>A0A1H0BPP1_9BACL</name>
<dbReference type="InterPro" id="IPR011604">
    <property type="entry name" value="PDDEXK-like_dom_sf"/>
</dbReference>
<dbReference type="STRING" id="459525.SAMN04488137_4598"/>
<evidence type="ECO:0000259" key="1">
    <source>
        <dbReference type="Pfam" id="PF09588"/>
    </source>
</evidence>
<dbReference type="AlphaFoldDB" id="A0A1H0BPP1"/>
<dbReference type="SUPFAM" id="SSF52980">
    <property type="entry name" value="Restriction endonuclease-like"/>
    <property type="match status" value="1"/>
</dbReference>
<dbReference type="InterPro" id="IPR019080">
    <property type="entry name" value="YqaJ_viral_recombinase"/>
</dbReference>
<dbReference type="InterPro" id="IPR011335">
    <property type="entry name" value="Restrct_endonuc-II-like"/>
</dbReference>
<sequence>MDYRILVWKHDLDEAELAKWRSKGIGGTDVSTLFGVNPSKSKRKLIEEKTGHTQVIIHEKMKFRMRVKEFIAEEFKKTGIKLLRKNAILQNVKHPFMIANVDRMVVGKKEGLLCKATSNKDFTLQKDERSSIYLQCQHYMAVTNAKGWWVATLVGGIHLHYYYIDRDENLIKKIINKEKEFWYNEVMK</sequence>
<dbReference type="Proteomes" id="UP000199544">
    <property type="component" value="Unassembled WGS sequence"/>
</dbReference>
<dbReference type="EMBL" id="FNHW01000005">
    <property type="protein sequence ID" value="SDN47515.1"/>
    <property type="molecule type" value="Genomic_DNA"/>
</dbReference>
<evidence type="ECO:0000313" key="2">
    <source>
        <dbReference type="EMBL" id="SDN47515.1"/>
    </source>
</evidence>
<dbReference type="GO" id="GO:0004519">
    <property type="term" value="F:endonuclease activity"/>
    <property type="evidence" value="ECO:0007669"/>
    <property type="project" value="UniProtKB-KW"/>
</dbReference>
<protein>
    <submittedName>
        <fullName evidence="2">Putative phage-type endonuclease</fullName>
    </submittedName>
</protein>
<keyword evidence="3" id="KW-1185">Reference proteome</keyword>
<keyword evidence="2" id="KW-0540">Nuclease</keyword>
<dbReference type="NCBIfam" id="TIGR03033">
    <property type="entry name" value="phage_rel_nuc"/>
    <property type="match status" value="1"/>
</dbReference>
<evidence type="ECO:0000313" key="3">
    <source>
        <dbReference type="Proteomes" id="UP000199544"/>
    </source>
</evidence>
<dbReference type="InterPro" id="IPR017482">
    <property type="entry name" value="Lambda-type_endonuclease"/>
</dbReference>
<dbReference type="Gene3D" id="3.90.320.10">
    <property type="match status" value="1"/>
</dbReference>
<proteinExistence type="predicted"/>
<keyword evidence="2" id="KW-0378">Hydrolase</keyword>
<dbReference type="Pfam" id="PF09588">
    <property type="entry name" value="YqaJ"/>
    <property type="match status" value="1"/>
</dbReference>
<dbReference type="RefSeq" id="WP_170834468.1">
    <property type="nucleotide sequence ID" value="NZ_FNHW01000005.1"/>
</dbReference>
<organism evidence="2 3">
    <name type="scientific">Fictibacillus solisalsi</name>
    <dbReference type="NCBI Taxonomy" id="459525"/>
    <lineage>
        <taxon>Bacteria</taxon>
        <taxon>Bacillati</taxon>
        <taxon>Bacillota</taxon>
        <taxon>Bacilli</taxon>
        <taxon>Bacillales</taxon>
        <taxon>Fictibacillaceae</taxon>
        <taxon>Fictibacillus</taxon>
    </lineage>
</organism>
<accession>A0A1H0BPP1</accession>